<evidence type="ECO:0000313" key="1">
    <source>
        <dbReference type="EMBL" id="EFA75647.1"/>
    </source>
</evidence>
<keyword evidence="2" id="KW-1185">Reference proteome</keyword>
<evidence type="ECO:0000313" key="2">
    <source>
        <dbReference type="Proteomes" id="UP000001396"/>
    </source>
</evidence>
<evidence type="ECO:0008006" key="3">
    <source>
        <dbReference type="Google" id="ProtNLM"/>
    </source>
</evidence>
<organism evidence="1 2">
    <name type="scientific">Heterostelium pallidum (strain ATCC 26659 / Pp 5 / PN500)</name>
    <name type="common">Cellular slime mold</name>
    <name type="synonym">Polysphondylium pallidum</name>
    <dbReference type="NCBI Taxonomy" id="670386"/>
    <lineage>
        <taxon>Eukaryota</taxon>
        <taxon>Amoebozoa</taxon>
        <taxon>Evosea</taxon>
        <taxon>Eumycetozoa</taxon>
        <taxon>Dictyostelia</taxon>
        <taxon>Acytosteliales</taxon>
        <taxon>Acytosteliaceae</taxon>
        <taxon>Heterostelium</taxon>
    </lineage>
</organism>
<dbReference type="InParanoid" id="D3BSE1"/>
<sequence>MNNQTNTIVNLSHLILNKITNLIDDNIDKICFSLVCKRWFDDRDKYLIFNTDNIYISSVNSIEIKDFKNNQYFRLKSYENIFHKSIESKNDCVLIIAKNKFNLITFWEMQRTQNFIYYEDKIREIEYFPSYITKIDIKTDFSNEKDLIHFYRALNKSQSVTELNRCGTLKYGIPQSIRKLSFTSLFNEELVKGCLPANLVTLEFGTYFNKQIKNGILPESLVSLKLCRVYNFPPETGVLPASLKVLSISSEMPLKVGSLPNGLEKLTLSDHQKLPIEDPGVLPQSLKILKGIPHSWLPVLHLPNLHYLSVVVTNQNLNDSGTINFDQLPSNNLKTFKMEIAYLLTGTVPTSITNLVLRKSRLDFNKLFPKTLQYHFERFECSIDPSQIPNNISIDRLVVELNEPVTSIPHQIQSVSFNTESWFYNKLIKCRIPRTVTELKIPFKNTKLPIVLPNSIETIHMFDHELSECMDLIPTSVKTIIFTKPVQLLNDIPQNIKNITNFIMPGHFAIRKLDENYYIILGSYSHESVTKIFHHSKLSLFLSDPLYK</sequence>
<dbReference type="InterPro" id="IPR008615">
    <property type="entry name" value="FNIP"/>
</dbReference>
<dbReference type="FunCoup" id="D3BSE1">
    <property type="interactions" value="164"/>
</dbReference>
<dbReference type="AlphaFoldDB" id="D3BSE1"/>
<dbReference type="Proteomes" id="UP000001396">
    <property type="component" value="Unassembled WGS sequence"/>
</dbReference>
<accession>D3BSE1</accession>
<dbReference type="InterPro" id="IPR051251">
    <property type="entry name" value="STK_FNIP-Repeat"/>
</dbReference>
<dbReference type="GeneID" id="31366377"/>
<dbReference type="Pfam" id="PF05725">
    <property type="entry name" value="FNIP"/>
    <property type="match status" value="3"/>
</dbReference>
<gene>
    <name evidence="1" type="ORF">PPL_10908</name>
</gene>
<dbReference type="PANTHER" id="PTHR32134:SF92">
    <property type="entry name" value="FNIP REPEAT-CONTAINING PROTEIN"/>
    <property type="match status" value="1"/>
</dbReference>
<dbReference type="Gene3D" id="1.20.1280.50">
    <property type="match status" value="1"/>
</dbReference>
<protein>
    <recommendedName>
        <fullName evidence="3">COI1 F-box domain-containing protein</fullName>
    </recommendedName>
</protein>
<dbReference type="RefSeq" id="XP_020427781.1">
    <property type="nucleotide sequence ID" value="XM_020581670.1"/>
</dbReference>
<comment type="caution">
    <text evidence="1">The sequence shown here is derived from an EMBL/GenBank/DDBJ whole genome shotgun (WGS) entry which is preliminary data.</text>
</comment>
<reference evidence="1 2" key="1">
    <citation type="journal article" date="2011" name="Genome Res.">
        <title>Phylogeny-wide analysis of social amoeba genomes highlights ancient origins for complex intercellular communication.</title>
        <authorList>
            <person name="Heidel A.J."/>
            <person name="Lawal H.M."/>
            <person name="Felder M."/>
            <person name="Schilde C."/>
            <person name="Helps N.R."/>
            <person name="Tunggal B."/>
            <person name="Rivero F."/>
            <person name="John U."/>
            <person name="Schleicher M."/>
            <person name="Eichinger L."/>
            <person name="Platzer M."/>
            <person name="Noegel A.A."/>
            <person name="Schaap P."/>
            <person name="Gloeckner G."/>
        </authorList>
    </citation>
    <scope>NUCLEOTIDE SEQUENCE [LARGE SCALE GENOMIC DNA]</scope>
    <source>
        <strain evidence="2">ATCC 26659 / Pp 5 / PN500</strain>
    </source>
</reference>
<name>D3BSE1_HETP5</name>
<proteinExistence type="predicted"/>
<dbReference type="PANTHER" id="PTHR32134">
    <property type="entry name" value="FNIP REPEAT-CONTAINING PROTEIN"/>
    <property type="match status" value="1"/>
</dbReference>
<dbReference type="EMBL" id="ADBJ01000052">
    <property type="protein sequence ID" value="EFA75647.1"/>
    <property type="molecule type" value="Genomic_DNA"/>
</dbReference>